<dbReference type="InterPro" id="IPR000967">
    <property type="entry name" value="Znf_NFX1"/>
</dbReference>
<dbReference type="GO" id="GO:0031048">
    <property type="term" value="P:regulatory ncRNA-mediated heterochromatin formation"/>
    <property type="evidence" value="ECO:0007669"/>
    <property type="project" value="TreeGrafter"/>
</dbReference>
<evidence type="ECO:0000259" key="10">
    <source>
        <dbReference type="PROSITE" id="PS51981"/>
    </source>
</evidence>
<dbReference type="SUPFAM" id="SSF52540">
    <property type="entry name" value="P-loop containing nucleoside triphosphate hydrolases"/>
    <property type="match status" value="1"/>
</dbReference>
<evidence type="ECO:0000256" key="9">
    <source>
        <dbReference type="SAM" id="MobiDB-lite"/>
    </source>
</evidence>
<feature type="coiled-coil region" evidence="8">
    <location>
        <begin position="1016"/>
        <end position="1043"/>
    </location>
</feature>
<evidence type="ECO:0000256" key="7">
    <source>
        <dbReference type="ARBA" id="ARBA00022859"/>
    </source>
</evidence>
<organism evidence="11 12">
    <name type="scientific">Ditylenchus dipsaci</name>
    <dbReference type="NCBI Taxonomy" id="166011"/>
    <lineage>
        <taxon>Eukaryota</taxon>
        <taxon>Metazoa</taxon>
        <taxon>Ecdysozoa</taxon>
        <taxon>Nematoda</taxon>
        <taxon>Chromadorea</taxon>
        <taxon>Rhabditida</taxon>
        <taxon>Tylenchina</taxon>
        <taxon>Tylenchomorpha</taxon>
        <taxon>Sphaerularioidea</taxon>
        <taxon>Anguinidae</taxon>
        <taxon>Anguininae</taxon>
        <taxon>Ditylenchus</taxon>
    </lineage>
</organism>
<keyword evidence="11" id="KW-1185">Reference proteome</keyword>
<dbReference type="GO" id="GO:0031380">
    <property type="term" value="C:nuclear RNA-directed RNA polymerase complex"/>
    <property type="evidence" value="ECO:0007669"/>
    <property type="project" value="TreeGrafter"/>
</dbReference>
<feature type="region of interest" description="Disordered" evidence="9">
    <location>
        <begin position="1570"/>
        <end position="1596"/>
    </location>
</feature>
<dbReference type="InterPro" id="IPR027417">
    <property type="entry name" value="P-loop_NTPase"/>
</dbReference>
<evidence type="ECO:0000256" key="4">
    <source>
        <dbReference type="ARBA" id="ARBA00022737"/>
    </source>
</evidence>
<dbReference type="InterPro" id="IPR046439">
    <property type="entry name" value="ZF_RZ_dom"/>
</dbReference>
<dbReference type="Gene3D" id="3.40.50.300">
    <property type="entry name" value="P-loop containing nucleotide triphosphate hydrolases"/>
    <property type="match status" value="3"/>
</dbReference>
<dbReference type="InterPro" id="IPR047187">
    <property type="entry name" value="SF1_C_Upf1"/>
</dbReference>
<dbReference type="Pfam" id="PF13087">
    <property type="entry name" value="AAA_12"/>
    <property type="match status" value="1"/>
</dbReference>
<keyword evidence="7" id="KW-0391">Immunity</keyword>
<protein>
    <submittedName>
        <fullName evidence="12">RZ-type domain-containing protein</fullName>
    </submittedName>
</protein>
<feature type="compositionally biased region" description="Basic and acidic residues" evidence="9">
    <location>
        <begin position="1570"/>
        <end position="1585"/>
    </location>
</feature>
<sequence>MSRRETFSANSRGSVPCQWLLLLVRVNIDTESSNHFVDKFTRDLGALKYAIAQQPQQIMLAEDTEHAAQLLANSLSPRIEFVVAVFPDRTLTQGKNGLLNEARNRKLHPKIFGVKESDVRRCRYTTNQYTANSHQVNKSTYLAETFLRLFGPSKTASSSNATNQTAPAVRQQYGISYDQIEKICKDLDDNRLLTGSSDLLAKVRTNNFYARLEDLWPEVNKQVKFVRVIAASVSSIQADLSQLTHEFLMNVFQSSFVSFLVKTHVTPMAYDPRKQSEVYLQLVEHLVVLLRIGLEVLPSSMDKHLPDVQVMLCTLKSPNIANILLATTQAQLDRLEASLQALFTSKTTQIMSEEQRRATQPSGSFEGSGGAPPEDFRKLSVVPTRFDVINTGGIYLRAAKKSGQYDSDEHYLDVIFRLLREDLCRPLRDGIQEYRSVGGGRKRTDLYVFKSVILEPPVLEKRNGELLCYAQLKINHRMRWNKRLTFGSLVCLSADNFHQSFVFAVVLDRDAEVLAKSKIGLRFENPAEASTKLEYSMVESPAFFEAYKHVMLALQSYEINSPVPFSKYLVRAEKKTELPRYLRLDPQKREWNFKTLLKGEARLRFKDQLVDVTRIDPTFQPTDFSMDRNQFDALEYALNTELAVIQGPPGTGKTFIGLQLVKLLFDNEANWNPIDDHRPMLVVCYTNHALDQFLEGISEFMPTGLVRIGGRSKNPVMEQYQLNKIRREGTWESQAARHQFFESRGELNYTATKLRCVSEKYSLLQSRLVRAELLAENISGDFETKTKGEFSENPYKMLQWLTSSSRPRMNVPAIRKLMREMPRLAEHAAKQAYYCCFSKEGPAKPDEIVKWLKQKDRQVELNAADHKIQHWPPLAVIKRLTDLGIHEEVATEMLSSVKGDFERVFTEHAQRTATGHRERPIEVIPGEEAEVNELLLLEDEDERHVDDDEGLLDDEDDPPVQPNKDWYDEPRMIPFGEHIASAVPYTPAQAAAVTDIYSLSLQNRWKLYQFWVGQAKDKTKTRKKELEQLFIDLSKKVRELREMGDVGMLRKCKVIGMTTTGAAKHQAALRALKPRIVVVEEAAEILEAHLVASLTIACEHAIFIGDHKQLRPNPAVYELAKKYNLEISLFERLINNEFPYRALAKQHRMRPEISRTLMPHFYPIWRMMFLHSEPETKQSDFKSHSNPFETKFAVKLARYFIQQTYQPEQITILVTYLDQLLEVRKLMQEKFGRDHKIRVENVDNYQGEECEIIILSLVRSNNPEQKIGFLNIPNRVCVALSRAKHGLYVLGNIEFLSEKCDLWASIRESAEKVSSLGTSLPVKCQQHGNEQEIEKPEDFDRKCPEGGCSLACQVRMICGHTCMKPCHSYDPEHNSMPCTKPCARKCASEWEHPCNKRCDQKCGDCKILVPKHLLCGHSKEDFCHLAIDQVKCIMACPKQLPCGHACSKLCSIPCTTKCQVSVTRRLPCGHQAQMKCWEDPVLFKCRTLVNKAWPICGHLAETVCSTDPDSVACPQPCATHCLNVDICAQVLVGLVAMDASMWCAAKIAPESLCVVMLVSPNVPNKCGKVDMDDGPRKNKKIRDSGSGKGRKTGRRCGDPCPACAEPCLNRCRHRQCDKLCGVPCGVSPCVEPCPKVLKCSPRLPKNILGPVEQPHYCISVCGEECIQLCKICEPEKFKEVQEVLFGTEEDEDACFVQLKDCKHIIEVSGLDHWLEAEWKELLSEVNQKFDDIQETAKLSKYPEKGLKASKLYRKVQESFTNSKISNVTVTYISTAKNIYRVTKELAKQWKSLHLLHFHSISSDDTGGSSMGLLGRVFAGSRNTSSFTSLKAILCKYKIKGLQESLMDELLYLLDRIASQQISSISETMLEQLTNELARYEFIVNFYKYLSKLIGQAKQLDDQSRAFLQTLLADLNGNKEFLGDHEAHLKSIFQRLVNHLKVDGLDISDSERISIVKALSGHVTKWYECGKGHIYGIGECGMAMVQSQCPECGELVGGSSHTLVSTSRSTDLMTRGIIQPPLPNPFVVRYH</sequence>
<dbReference type="PANTHER" id="PTHR10887">
    <property type="entry name" value="DNA2/NAM7 HELICASE FAMILY"/>
    <property type="match status" value="1"/>
</dbReference>
<keyword evidence="6" id="KW-0862">Zinc</keyword>
<evidence type="ECO:0000313" key="12">
    <source>
        <dbReference type="WBParaSite" id="jg18508"/>
    </source>
</evidence>
<dbReference type="InterPro" id="IPR041677">
    <property type="entry name" value="DNA2/NAM7_AAA_11"/>
</dbReference>
<proteinExistence type="predicted"/>
<accession>A0A915DE83</accession>
<dbReference type="GO" id="GO:0005737">
    <property type="term" value="C:cytoplasm"/>
    <property type="evidence" value="ECO:0007669"/>
    <property type="project" value="UniProtKB-SubCell"/>
</dbReference>
<evidence type="ECO:0000256" key="3">
    <source>
        <dbReference type="ARBA" id="ARBA00022723"/>
    </source>
</evidence>
<dbReference type="PROSITE" id="PS51981">
    <property type="entry name" value="ZF_RZ"/>
    <property type="match status" value="1"/>
</dbReference>
<evidence type="ECO:0000256" key="2">
    <source>
        <dbReference type="ARBA" id="ARBA00022490"/>
    </source>
</evidence>
<dbReference type="GO" id="GO:0008270">
    <property type="term" value="F:zinc ion binding"/>
    <property type="evidence" value="ECO:0007669"/>
    <property type="project" value="UniProtKB-KW"/>
</dbReference>
<keyword evidence="4" id="KW-0677">Repeat</keyword>
<evidence type="ECO:0000256" key="5">
    <source>
        <dbReference type="ARBA" id="ARBA00022771"/>
    </source>
</evidence>
<keyword evidence="2" id="KW-0963">Cytoplasm</keyword>
<evidence type="ECO:0000256" key="8">
    <source>
        <dbReference type="SAM" id="Coils"/>
    </source>
</evidence>
<dbReference type="SMART" id="SM00438">
    <property type="entry name" value="ZnF_NFX"/>
    <property type="match status" value="4"/>
</dbReference>
<feature type="domain" description="RZ-type" evidence="10">
    <location>
        <begin position="1946"/>
        <end position="2014"/>
    </location>
</feature>
<evidence type="ECO:0000256" key="1">
    <source>
        <dbReference type="ARBA" id="ARBA00004496"/>
    </source>
</evidence>
<name>A0A915DE83_9BILA</name>
<evidence type="ECO:0000313" key="11">
    <source>
        <dbReference type="Proteomes" id="UP000887574"/>
    </source>
</evidence>
<feature type="compositionally biased region" description="Polar residues" evidence="9">
    <location>
        <begin position="350"/>
        <end position="365"/>
    </location>
</feature>
<keyword evidence="3" id="KW-0479">Metal-binding</keyword>
<comment type="subcellular location">
    <subcellularLocation>
        <location evidence="1">Cytoplasm</location>
    </subcellularLocation>
</comment>
<feature type="region of interest" description="Disordered" evidence="9">
    <location>
        <begin position="350"/>
        <end position="374"/>
    </location>
</feature>
<reference evidence="12" key="1">
    <citation type="submission" date="2022-11" db="UniProtKB">
        <authorList>
            <consortium name="WormBaseParasite"/>
        </authorList>
    </citation>
    <scope>IDENTIFICATION</scope>
</reference>
<dbReference type="CDD" id="cd18808">
    <property type="entry name" value="SF1_C_Upf1"/>
    <property type="match status" value="1"/>
</dbReference>
<dbReference type="WBParaSite" id="jg18508">
    <property type="protein sequence ID" value="jg18508"/>
    <property type="gene ID" value="jg18508"/>
</dbReference>
<dbReference type="GO" id="GO:0002376">
    <property type="term" value="P:immune system process"/>
    <property type="evidence" value="ECO:0007669"/>
    <property type="project" value="UniProtKB-KW"/>
</dbReference>
<keyword evidence="5" id="KW-0863">Zinc-finger</keyword>
<dbReference type="Proteomes" id="UP000887574">
    <property type="component" value="Unplaced"/>
</dbReference>
<dbReference type="Pfam" id="PF25396">
    <property type="entry name" value="ZNFX1"/>
    <property type="match status" value="1"/>
</dbReference>
<evidence type="ECO:0000256" key="6">
    <source>
        <dbReference type="ARBA" id="ARBA00022833"/>
    </source>
</evidence>
<dbReference type="Pfam" id="PF20173">
    <property type="entry name" value="ZnF_RZ-type"/>
    <property type="match status" value="1"/>
</dbReference>
<dbReference type="Pfam" id="PF13086">
    <property type="entry name" value="AAA_11"/>
    <property type="match status" value="2"/>
</dbReference>
<dbReference type="InterPro" id="IPR057373">
    <property type="entry name" value="ZNFX1"/>
</dbReference>
<keyword evidence="8" id="KW-0175">Coiled coil</keyword>
<dbReference type="InterPro" id="IPR045055">
    <property type="entry name" value="DNA2/NAM7-like"/>
</dbReference>
<dbReference type="PANTHER" id="PTHR10887:SF341">
    <property type="entry name" value="NFX1-TYPE ZINC FINGER-CONTAINING PROTEIN 1"/>
    <property type="match status" value="1"/>
</dbReference>
<dbReference type="GO" id="GO:0004386">
    <property type="term" value="F:helicase activity"/>
    <property type="evidence" value="ECO:0007669"/>
    <property type="project" value="InterPro"/>
</dbReference>
<dbReference type="InterPro" id="IPR041679">
    <property type="entry name" value="DNA2/NAM7-like_C"/>
</dbReference>